<feature type="transmembrane region" description="Helical" evidence="10">
    <location>
        <begin position="426"/>
        <end position="450"/>
    </location>
</feature>
<dbReference type="GO" id="GO:0005524">
    <property type="term" value="F:ATP binding"/>
    <property type="evidence" value="ECO:0007669"/>
    <property type="project" value="UniProtKB-KW"/>
</dbReference>
<dbReference type="InterPro" id="IPR006121">
    <property type="entry name" value="HMA_dom"/>
</dbReference>
<evidence type="ECO:0000313" key="12">
    <source>
        <dbReference type="EMBL" id="PSN89887.1"/>
    </source>
</evidence>
<keyword evidence="8 10" id="KW-1133">Transmembrane helix</keyword>
<dbReference type="InterPro" id="IPR023298">
    <property type="entry name" value="ATPase_P-typ_TM_dom_sf"/>
</dbReference>
<dbReference type="PROSITE" id="PS01047">
    <property type="entry name" value="HMA_1"/>
    <property type="match status" value="1"/>
</dbReference>
<dbReference type="PANTHER" id="PTHR43520">
    <property type="entry name" value="ATP7, ISOFORM B"/>
    <property type="match status" value="1"/>
</dbReference>
<dbReference type="SUPFAM" id="SSF81653">
    <property type="entry name" value="Calcium ATPase, transduction domain A"/>
    <property type="match status" value="1"/>
</dbReference>
<feature type="transmembrane region" description="Helical" evidence="10">
    <location>
        <begin position="247"/>
        <end position="265"/>
    </location>
</feature>
<dbReference type="InterPro" id="IPR017969">
    <property type="entry name" value="Heavy-metal-associated_CS"/>
</dbReference>
<evidence type="ECO:0000256" key="3">
    <source>
        <dbReference type="ARBA" id="ARBA00022692"/>
    </source>
</evidence>
<dbReference type="Pfam" id="PF00702">
    <property type="entry name" value="Hydrolase"/>
    <property type="match status" value="1"/>
</dbReference>
<reference evidence="12 13" key="1">
    <citation type="submission" date="2017-04" db="EMBL/GenBank/DDBJ databases">
        <title>Novel microbial lineages endemic to geothermal iron-oxide mats fill important gaps in the evolutionary history of Archaea.</title>
        <authorList>
            <person name="Jay Z.J."/>
            <person name="Beam J.P."/>
            <person name="Dlakic M."/>
            <person name="Rusch D.B."/>
            <person name="Kozubal M.A."/>
            <person name="Inskeep W.P."/>
        </authorList>
    </citation>
    <scope>NUCLEOTIDE SEQUENCE [LARGE SCALE GENOMIC DNA]</scope>
    <source>
        <strain evidence="12">ECH_B_SAG-M15</strain>
    </source>
</reference>
<feature type="transmembrane region" description="Helical" evidence="10">
    <location>
        <begin position="165"/>
        <end position="184"/>
    </location>
</feature>
<comment type="subcellular location">
    <subcellularLocation>
        <location evidence="1">Endomembrane system</location>
        <topology evidence="1">Multi-pass membrane protein</topology>
    </subcellularLocation>
</comment>
<dbReference type="NCBIfam" id="TIGR01512">
    <property type="entry name" value="ATPase-IB2_Cd"/>
    <property type="match status" value="1"/>
</dbReference>
<feature type="transmembrane region" description="Helical" evidence="10">
    <location>
        <begin position="223"/>
        <end position="241"/>
    </location>
</feature>
<dbReference type="PRINTS" id="PR00943">
    <property type="entry name" value="CUATPASE"/>
</dbReference>
<dbReference type="EMBL" id="NEXJ01000105">
    <property type="protein sequence ID" value="PSN89887.1"/>
    <property type="molecule type" value="Genomic_DNA"/>
</dbReference>
<gene>
    <name evidence="12" type="ORF">B9Q08_06070</name>
</gene>
<accession>A0A2R6AU46</accession>
<name>A0A2R6AU46_9ARCH</name>
<dbReference type="SFLD" id="SFLDS00003">
    <property type="entry name" value="Haloacid_Dehalogenase"/>
    <property type="match status" value="1"/>
</dbReference>
<dbReference type="SUPFAM" id="SSF55008">
    <property type="entry name" value="HMA, heavy metal-associated domain"/>
    <property type="match status" value="2"/>
</dbReference>
<evidence type="ECO:0000256" key="7">
    <source>
        <dbReference type="ARBA" id="ARBA00022967"/>
    </source>
</evidence>
<evidence type="ECO:0000256" key="10">
    <source>
        <dbReference type="SAM" id="Phobius"/>
    </source>
</evidence>
<dbReference type="AlphaFoldDB" id="A0A2R6AU46"/>
<keyword evidence="9 10" id="KW-0472">Membrane</keyword>
<dbReference type="NCBIfam" id="TIGR01511">
    <property type="entry name" value="ATPase-IB1_Cu"/>
    <property type="match status" value="1"/>
</dbReference>
<feature type="transmembrane region" description="Helical" evidence="10">
    <location>
        <begin position="190"/>
        <end position="211"/>
    </location>
</feature>
<dbReference type="Gene3D" id="1.20.1110.10">
    <property type="entry name" value="Calcium-transporting ATPase, transmembrane domain"/>
    <property type="match status" value="1"/>
</dbReference>
<feature type="transmembrane region" description="Helical" evidence="10">
    <location>
        <begin position="396"/>
        <end position="420"/>
    </location>
</feature>
<dbReference type="Gene3D" id="3.40.50.1000">
    <property type="entry name" value="HAD superfamily/HAD-like"/>
    <property type="match status" value="1"/>
</dbReference>
<dbReference type="InterPro" id="IPR023214">
    <property type="entry name" value="HAD_sf"/>
</dbReference>
<dbReference type="GO" id="GO:0055070">
    <property type="term" value="P:copper ion homeostasis"/>
    <property type="evidence" value="ECO:0007669"/>
    <property type="project" value="TreeGrafter"/>
</dbReference>
<dbReference type="InterPro" id="IPR023299">
    <property type="entry name" value="ATPase_P-typ_cyto_dom_N"/>
</dbReference>
<dbReference type="SUPFAM" id="SSF81665">
    <property type="entry name" value="Calcium ATPase, transmembrane domain M"/>
    <property type="match status" value="1"/>
</dbReference>
<evidence type="ECO:0000256" key="1">
    <source>
        <dbReference type="ARBA" id="ARBA00004127"/>
    </source>
</evidence>
<dbReference type="GO" id="GO:0016020">
    <property type="term" value="C:membrane"/>
    <property type="evidence" value="ECO:0007669"/>
    <property type="project" value="InterPro"/>
</dbReference>
<evidence type="ECO:0000259" key="11">
    <source>
        <dbReference type="PROSITE" id="PS50846"/>
    </source>
</evidence>
<dbReference type="InterPro" id="IPR036163">
    <property type="entry name" value="HMA_dom_sf"/>
</dbReference>
<evidence type="ECO:0000256" key="5">
    <source>
        <dbReference type="ARBA" id="ARBA00022741"/>
    </source>
</evidence>
<dbReference type="Pfam" id="PF00403">
    <property type="entry name" value="HMA"/>
    <property type="match status" value="1"/>
</dbReference>
<dbReference type="InterPro" id="IPR018303">
    <property type="entry name" value="ATPase_P-typ_P_site"/>
</dbReference>
<sequence>MIPRSESNTSGEDSEELKIVGMHCATCTTSVERALRKAGGVINVSVNLASEEAVVEHRGTPTSKLVSAVRTAGYDVVTYIAAFKVKTISAEELGRLAAKLEAQKGVVRVEVDYTSDTLRVEYNPLTTDPDKLEETLRGWGLGPTRISEQLSAPDVVAASRTLRAYSLRLLVGAVFTSITLLAAYTNQPLLALIAASPVQFYSGWVFHLGALRALRNRVGNMDTLVSLASNISYFYSLYMAVFRDSAGFVDVAALLVTFVLIGKTVEVYTKTRMLSEFASHLPQVAVVIRNGEELKVDTRTIGVGDLVVLSAGDKVVVDGVVEDGHAEVDESVITGESKPVVKRKGDPVFSGSTVISGSLRVYSTRVGSKTYFEQVTEAVRRAQATKLPVQRLVDRVSAIFTPLILAASAATFTIWLLVFHSSFGAALTYSVAVLAAACPCALGLATPMAVSVGIRRASKMGLVVKRGEAFEAAHKTSIVIFDKTGTLTEDTFEVESYTERTKGALELAASVESRSQHPYARALVRAFGKRFEPSEFDSFTGEGVMGVVDGKTILVGSKRFIKNNIANHENMDFQGDGASVYVAVNGELAAMVKFKQKIRREAPSVVKALKGMGIRVVMVTGDSEAEAKAVAGELGISEVYAEVKPEEKAEIVSKLREKGVVMFVGDGVNDAQALTSADVGVAMGTEVAKAAADIVLSSSDLRGIIRLIEESRRVYAKIRQNLAWAFGYNTTILPVAAGILAPYGLSLQPEWAALAMSLSSVLVTLWSRV</sequence>
<dbReference type="InterPro" id="IPR001757">
    <property type="entry name" value="P_typ_ATPase"/>
</dbReference>
<dbReference type="GO" id="GO:0043682">
    <property type="term" value="F:P-type divalent copper transporter activity"/>
    <property type="evidence" value="ECO:0007669"/>
    <property type="project" value="TreeGrafter"/>
</dbReference>
<dbReference type="SFLD" id="SFLDF00027">
    <property type="entry name" value="p-type_atpase"/>
    <property type="match status" value="1"/>
</dbReference>
<evidence type="ECO:0000313" key="13">
    <source>
        <dbReference type="Proteomes" id="UP000240490"/>
    </source>
</evidence>
<evidence type="ECO:0000256" key="8">
    <source>
        <dbReference type="ARBA" id="ARBA00022989"/>
    </source>
</evidence>
<evidence type="ECO:0000256" key="9">
    <source>
        <dbReference type="ARBA" id="ARBA00023136"/>
    </source>
</evidence>
<comment type="similarity">
    <text evidence="2">Belongs to the cation transport ATPase (P-type) (TC 3.A.3) family. Type IB subfamily.</text>
</comment>
<keyword evidence="6" id="KW-0067">ATP-binding</keyword>
<evidence type="ECO:0000256" key="6">
    <source>
        <dbReference type="ARBA" id="ARBA00022840"/>
    </source>
</evidence>
<dbReference type="Proteomes" id="UP000240490">
    <property type="component" value="Unassembled WGS sequence"/>
</dbReference>
<dbReference type="InterPro" id="IPR036412">
    <property type="entry name" value="HAD-like_sf"/>
</dbReference>
<dbReference type="InterPro" id="IPR008250">
    <property type="entry name" value="ATPase_P-typ_transduc_dom_A_sf"/>
</dbReference>
<dbReference type="InterPro" id="IPR059000">
    <property type="entry name" value="ATPase_P-type_domA"/>
</dbReference>
<dbReference type="GO" id="GO:0012505">
    <property type="term" value="C:endomembrane system"/>
    <property type="evidence" value="ECO:0007669"/>
    <property type="project" value="UniProtKB-SubCell"/>
</dbReference>
<dbReference type="PANTHER" id="PTHR43520:SF8">
    <property type="entry name" value="P-TYPE CU(+) TRANSPORTER"/>
    <property type="match status" value="1"/>
</dbReference>
<dbReference type="InterPro" id="IPR044492">
    <property type="entry name" value="P_typ_ATPase_HD_dom"/>
</dbReference>
<dbReference type="NCBIfam" id="TIGR01525">
    <property type="entry name" value="ATPase-IB_hvy"/>
    <property type="match status" value="1"/>
</dbReference>
<keyword evidence="4" id="KW-0479">Metal-binding</keyword>
<dbReference type="GO" id="GO:0005507">
    <property type="term" value="F:copper ion binding"/>
    <property type="evidence" value="ECO:0007669"/>
    <property type="project" value="TreeGrafter"/>
</dbReference>
<dbReference type="Gene3D" id="3.40.1110.10">
    <property type="entry name" value="Calcium-transporting ATPase, cytoplasmic domain N"/>
    <property type="match status" value="1"/>
</dbReference>
<dbReference type="NCBIfam" id="TIGR01494">
    <property type="entry name" value="ATPase_P-type"/>
    <property type="match status" value="1"/>
</dbReference>
<keyword evidence="3 10" id="KW-0812">Transmembrane</keyword>
<dbReference type="Gene3D" id="2.70.150.10">
    <property type="entry name" value="Calcium-transporting ATPase, cytoplasmic transduction domain A"/>
    <property type="match status" value="1"/>
</dbReference>
<dbReference type="Pfam" id="PF00122">
    <property type="entry name" value="E1-E2_ATPase"/>
    <property type="match status" value="1"/>
</dbReference>
<proteinExistence type="inferred from homology"/>
<comment type="caution">
    <text evidence="12">The sequence shown here is derived from an EMBL/GenBank/DDBJ whole genome shotgun (WGS) entry which is preliminary data.</text>
</comment>
<dbReference type="InterPro" id="IPR027256">
    <property type="entry name" value="P-typ_ATPase_IB"/>
</dbReference>
<dbReference type="CDD" id="cd00371">
    <property type="entry name" value="HMA"/>
    <property type="match status" value="1"/>
</dbReference>
<keyword evidence="7" id="KW-1278">Translocase</keyword>
<dbReference type="GO" id="GO:0016887">
    <property type="term" value="F:ATP hydrolysis activity"/>
    <property type="evidence" value="ECO:0007669"/>
    <property type="project" value="InterPro"/>
</dbReference>
<dbReference type="SFLD" id="SFLDG00002">
    <property type="entry name" value="C1.7:_P-type_atpase_like"/>
    <property type="match status" value="1"/>
</dbReference>
<evidence type="ECO:0000256" key="4">
    <source>
        <dbReference type="ARBA" id="ARBA00022723"/>
    </source>
</evidence>
<protein>
    <recommendedName>
        <fullName evidence="11">HMA domain-containing protein</fullName>
    </recommendedName>
</protein>
<feature type="transmembrane region" description="Helical" evidence="10">
    <location>
        <begin position="722"/>
        <end position="745"/>
    </location>
</feature>
<organism evidence="12 13">
    <name type="scientific">Candidatus Marsarchaeota G2 archaeon ECH_B_SAG-M15</name>
    <dbReference type="NCBI Taxonomy" id="1978162"/>
    <lineage>
        <taxon>Archaea</taxon>
        <taxon>Candidatus Marsarchaeota</taxon>
        <taxon>Candidatus Marsarchaeota group 2</taxon>
    </lineage>
</organism>
<dbReference type="SUPFAM" id="SSF56784">
    <property type="entry name" value="HAD-like"/>
    <property type="match status" value="1"/>
</dbReference>
<dbReference type="PRINTS" id="PR00119">
    <property type="entry name" value="CATATPASE"/>
</dbReference>
<feature type="domain" description="HMA" evidence="11">
    <location>
        <begin position="13"/>
        <end position="77"/>
    </location>
</feature>
<dbReference type="PROSITE" id="PS50846">
    <property type="entry name" value="HMA_2"/>
    <property type="match status" value="1"/>
</dbReference>
<evidence type="ECO:0000256" key="2">
    <source>
        <dbReference type="ARBA" id="ARBA00006024"/>
    </source>
</evidence>
<dbReference type="Gene3D" id="3.30.70.100">
    <property type="match status" value="2"/>
</dbReference>
<keyword evidence="5" id="KW-0547">Nucleotide-binding</keyword>
<dbReference type="PROSITE" id="PS00154">
    <property type="entry name" value="ATPASE_E1_E2"/>
    <property type="match status" value="1"/>
</dbReference>